<dbReference type="HOGENOM" id="CLU_197822_0_0_1"/>
<accession>J3MGT5</accession>
<reference evidence="2" key="1">
    <citation type="journal article" date="2013" name="Nat. Commun.">
        <title>Whole-genome sequencing of Oryza brachyantha reveals mechanisms underlying Oryza genome evolution.</title>
        <authorList>
            <person name="Chen J."/>
            <person name="Huang Q."/>
            <person name="Gao D."/>
            <person name="Wang J."/>
            <person name="Lang Y."/>
            <person name="Liu T."/>
            <person name="Li B."/>
            <person name="Bai Z."/>
            <person name="Luis Goicoechea J."/>
            <person name="Liang C."/>
            <person name="Chen C."/>
            <person name="Zhang W."/>
            <person name="Sun S."/>
            <person name="Liao Y."/>
            <person name="Zhang X."/>
            <person name="Yang L."/>
            <person name="Song C."/>
            <person name="Wang M."/>
            <person name="Shi J."/>
            <person name="Liu G."/>
            <person name="Liu J."/>
            <person name="Zhou H."/>
            <person name="Zhou W."/>
            <person name="Yu Q."/>
            <person name="An N."/>
            <person name="Chen Y."/>
            <person name="Cai Q."/>
            <person name="Wang B."/>
            <person name="Liu B."/>
            <person name="Min J."/>
            <person name="Huang Y."/>
            <person name="Wu H."/>
            <person name="Li Z."/>
            <person name="Zhang Y."/>
            <person name="Yin Y."/>
            <person name="Song W."/>
            <person name="Jiang J."/>
            <person name="Jackson S.A."/>
            <person name="Wing R.A."/>
            <person name="Wang J."/>
            <person name="Chen M."/>
        </authorList>
    </citation>
    <scope>NUCLEOTIDE SEQUENCE [LARGE SCALE GENOMIC DNA]</scope>
    <source>
        <strain evidence="2">cv. IRGC 101232</strain>
    </source>
</reference>
<keyword evidence="1" id="KW-0732">Signal</keyword>
<proteinExistence type="predicted"/>
<evidence type="ECO:0000313" key="2">
    <source>
        <dbReference type="EnsemblPlants" id="OB06G32290.1"/>
    </source>
</evidence>
<dbReference type="OMA" id="YRTTAFQ"/>
<keyword evidence="3" id="KW-1185">Reference proteome</keyword>
<evidence type="ECO:0000256" key="1">
    <source>
        <dbReference type="SAM" id="SignalP"/>
    </source>
</evidence>
<protein>
    <submittedName>
        <fullName evidence="2">Uncharacterized protein</fullName>
    </submittedName>
</protein>
<dbReference type="Proteomes" id="UP000006038">
    <property type="component" value="Chromosome 6"/>
</dbReference>
<dbReference type="AlphaFoldDB" id="J3MGT5"/>
<sequence length="78" mass="8442">MATRAPPLLLSLCLCFVSCFSSRWSDELAASGNGYYRTTAFLVDGEGRRLRAELAACGGGPTAYGDDVPRVDVYARYL</sequence>
<dbReference type="Gramene" id="OB06G32290.1">
    <property type="protein sequence ID" value="OB06G32290.1"/>
    <property type="gene ID" value="OB06G32290"/>
</dbReference>
<name>J3MGT5_ORYBR</name>
<feature type="signal peptide" evidence="1">
    <location>
        <begin position="1"/>
        <end position="21"/>
    </location>
</feature>
<organism evidence="2">
    <name type="scientific">Oryza brachyantha</name>
    <name type="common">malo sina</name>
    <dbReference type="NCBI Taxonomy" id="4533"/>
    <lineage>
        <taxon>Eukaryota</taxon>
        <taxon>Viridiplantae</taxon>
        <taxon>Streptophyta</taxon>
        <taxon>Embryophyta</taxon>
        <taxon>Tracheophyta</taxon>
        <taxon>Spermatophyta</taxon>
        <taxon>Magnoliopsida</taxon>
        <taxon>Liliopsida</taxon>
        <taxon>Poales</taxon>
        <taxon>Poaceae</taxon>
        <taxon>BOP clade</taxon>
        <taxon>Oryzoideae</taxon>
        <taxon>Oryzeae</taxon>
        <taxon>Oryzinae</taxon>
        <taxon>Oryza</taxon>
    </lineage>
</organism>
<dbReference type="EnsemblPlants" id="OB06G32290.1">
    <property type="protein sequence ID" value="OB06G32290.1"/>
    <property type="gene ID" value="OB06G32290"/>
</dbReference>
<evidence type="ECO:0000313" key="3">
    <source>
        <dbReference type="Proteomes" id="UP000006038"/>
    </source>
</evidence>
<reference evidence="2" key="2">
    <citation type="submission" date="2013-04" db="UniProtKB">
        <authorList>
            <consortium name="EnsemblPlants"/>
        </authorList>
    </citation>
    <scope>IDENTIFICATION</scope>
</reference>
<feature type="chain" id="PRO_5003774774" evidence="1">
    <location>
        <begin position="22"/>
        <end position="78"/>
    </location>
</feature>